<feature type="active site" description="Proton donor" evidence="8">
    <location>
        <position position="37"/>
    </location>
</feature>
<comment type="subunit">
    <text evidence="8">Homodimer.</text>
</comment>
<keyword evidence="4 8" id="KW-0566">Pantothenate biosynthesis</keyword>
<feature type="binding site" evidence="8">
    <location>
        <position position="153"/>
    </location>
    <ligand>
        <name>(R)-pantoate</name>
        <dbReference type="ChEBI" id="CHEBI:15980"/>
    </ligand>
</feature>
<dbReference type="GO" id="GO:0015940">
    <property type="term" value="P:pantothenate biosynthetic process"/>
    <property type="evidence" value="ECO:0007669"/>
    <property type="project" value="UniProtKB-UniRule"/>
</dbReference>
<comment type="miscellaneous">
    <text evidence="8">The reaction proceeds by a bi uni uni bi ping pong mechanism.</text>
</comment>
<dbReference type="EC" id="6.3.2.1" evidence="8"/>
<keyword evidence="10" id="KW-1185">Reference proteome</keyword>
<feature type="binding site" evidence="8">
    <location>
        <position position="176"/>
    </location>
    <ligand>
        <name>ATP</name>
        <dbReference type="ChEBI" id="CHEBI:30616"/>
    </ligand>
</feature>
<comment type="function">
    <text evidence="8">Catalyzes the condensation of pantoate with beta-alanine in an ATP-dependent reaction via a pantoyl-adenylate intermediate.</text>
</comment>
<comment type="catalytic activity">
    <reaction evidence="7 8">
        <text>(R)-pantoate + beta-alanine + ATP = (R)-pantothenate + AMP + diphosphate + H(+)</text>
        <dbReference type="Rhea" id="RHEA:10912"/>
        <dbReference type="ChEBI" id="CHEBI:15378"/>
        <dbReference type="ChEBI" id="CHEBI:15980"/>
        <dbReference type="ChEBI" id="CHEBI:29032"/>
        <dbReference type="ChEBI" id="CHEBI:30616"/>
        <dbReference type="ChEBI" id="CHEBI:33019"/>
        <dbReference type="ChEBI" id="CHEBI:57966"/>
        <dbReference type="ChEBI" id="CHEBI:456215"/>
        <dbReference type="EC" id="6.3.2.1"/>
    </reaction>
</comment>
<feature type="binding site" evidence="8">
    <location>
        <begin position="147"/>
        <end position="150"/>
    </location>
    <ligand>
        <name>ATP</name>
        <dbReference type="ChEBI" id="CHEBI:30616"/>
    </ligand>
</feature>
<dbReference type="GO" id="GO:0004592">
    <property type="term" value="F:pantoate-beta-alanine ligase activity"/>
    <property type="evidence" value="ECO:0007669"/>
    <property type="project" value="UniProtKB-UniRule"/>
</dbReference>
<evidence type="ECO:0000256" key="8">
    <source>
        <dbReference type="HAMAP-Rule" id="MF_00158"/>
    </source>
</evidence>
<dbReference type="PANTHER" id="PTHR21299">
    <property type="entry name" value="CYTIDYLATE KINASE/PANTOATE-BETA-ALANINE LIGASE"/>
    <property type="match status" value="1"/>
</dbReference>
<dbReference type="InterPro" id="IPR004821">
    <property type="entry name" value="Cyt_trans-like"/>
</dbReference>
<dbReference type="KEGG" id="nall:PP769_01715"/>
<feature type="binding site" evidence="8">
    <location>
        <position position="61"/>
    </location>
    <ligand>
        <name>beta-alanine</name>
        <dbReference type="ChEBI" id="CHEBI:57966"/>
    </ligand>
</feature>
<dbReference type="Pfam" id="PF02569">
    <property type="entry name" value="Pantoate_ligase"/>
    <property type="match status" value="1"/>
</dbReference>
<organism evidence="9 10">
    <name type="scientific">Candidatus Nitrospira allomarina</name>
    <dbReference type="NCBI Taxonomy" id="3020900"/>
    <lineage>
        <taxon>Bacteria</taxon>
        <taxon>Pseudomonadati</taxon>
        <taxon>Nitrospirota</taxon>
        <taxon>Nitrospiria</taxon>
        <taxon>Nitrospirales</taxon>
        <taxon>Nitrospiraceae</taxon>
        <taxon>Nitrospira</taxon>
    </lineage>
</organism>
<feature type="binding site" evidence="8">
    <location>
        <begin position="30"/>
        <end position="37"/>
    </location>
    <ligand>
        <name>ATP</name>
        <dbReference type="ChEBI" id="CHEBI:30616"/>
    </ligand>
</feature>
<evidence type="ECO:0000256" key="6">
    <source>
        <dbReference type="ARBA" id="ARBA00022840"/>
    </source>
</evidence>
<dbReference type="HAMAP" id="MF_00158">
    <property type="entry name" value="PanC"/>
    <property type="match status" value="1"/>
</dbReference>
<dbReference type="SUPFAM" id="SSF52374">
    <property type="entry name" value="Nucleotidylyl transferase"/>
    <property type="match status" value="1"/>
</dbReference>
<dbReference type="EMBL" id="CP116967">
    <property type="protein sequence ID" value="WNM58505.1"/>
    <property type="molecule type" value="Genomic_DNA"/>
</dbReference>
<evidence type="ECO:0000256" key="5">
    <source>
        <dbReference type="ARBA" id="ARBA00022741"/>
    </source>
</evidence>
<dbReference type="NCBIfam" id="TIGR00018">
    <property type="entry name" value="panC"/>
    <property type="match status" value="1"/>
</dbReference>
<proteinExistence type="inferred from homology"/>
<dbReference type="FunFam" id="3.40.50.620:FF:000013">
    <property type="entry name" value="Pantothenate synthetase"/>
    <property type="match status" value="1"/>
</dbReference>
<dbReference type="GO" id="GO:0005524">
    <property type="term" value="F:ATP binding"/>
    <property type="evidence" value="ECO:0007669"/>
    <property type="project" value="UniProtKB-KW"/>
</dbReference>
<evidence type="ECO:0000256" key="4">
    <source>
        <dbReference type="ARBA" id="ARBA00022655"/>
    </source>
</evidence>
<dbReference type="InterPro" id="IPR014729">
    <property type="entry name" value="Rossmann-like_a/b/a_fold"/>
</dbReference>
<sequence>MRVIHSVRNLYSWRRKQEALDGPIGFVPTMGALHDGHLSLIQRARKHCGTVVVSVFVNPLQFGEAEDLSRYPRSFPADRRLCREAGVDLLFAPPPEEFYPENFQTTVMVNRLTRRWEGESRPTHFQGVTTVVTKLFCLVRPHRAYFGQKDYQQSLVVNQLIHDLNWDMRMVLCPTVRESDGLAVSSRNRYLSANQRLQAGLLSKALREGADAIKTGVRSVRTIQSRMAKLLGSDPDVHPEYLAICNSRNLEPLTQVRGTVVILGAVRLGTIRLIDNLLVRCPQSHG</sequence>
<dbReference type="PANTHER" id="PTHR21299:SF1">
    <property type="entry name" value="PANTOATE--BETA-ALANINE LIGASE"/>
    <property type="match status" value="1"/>
</dbReference>
<dbReference type="Gene3D" id="3.40.50.620">
    <property type="entry name" value="HUPs"/>
    <property type="match status" value="1"/>
</dbReference>
<evidence type="ECO:0000256" key="2">
    <source>
        <dbReference type="ARBA" id="ARBA00009256"/>
    </source>
</evidence>
<evidence type="ECO:0000313" key="10">
    <source>
        <dbReference type="Proteomes" id="UP001302719"/>
    </source>
</evidence>
<name>A0AA96GEF8_9BACT</name>
<dbReference type="RefSeq" id="WP_312644436.1">
    <property type="nucleotide sequence ID" value="NZ_CP116967.1"/>
</dbReference>
<comment type="pathway">
    <text evidence="1 8">Cofactor biosynthesis; (R)-pantothenate biosynthesis; (R)-pantothenate from (R)-pantoate and beta-alanine: step 1/1.</text>
</comment>
<gene>
    <name evidence="8 9" type="primary">panC</name>
    <name evidence="9" type="ORF">PP769_01715</name>
</gene>
<evidence type="ECO:0000313" key="9">
    <source>
        <dbReference type="EMBL" id="WNM58505.1"/>
    </source>
</evidence>
<evidence type="ECO:0000256" key="1">
    <source>
        <dbReference type="ARBA" id="ARBA00004990"/>
    </source>
</evidence>
<evidence type="ECO:0000256" key="7">
    <source>
        <dbReference type="ARBA" id="ARBA00048258"/>
    </source>
</evidence>
<keyword evidence="3 8" id="KW-0436">Ligase</keyword>
<dbReference type="CDD" id="cd00560">
    <property type="entry name" value="PanC"/>
    <property type="match status" value="1"/>
</dbReference>
<dbReference type="Gene3D" id="3.30.1300.10">
    <property type="entry name" value="Pantoate-beta-alanine ligase, C-terminal domain"/>
    <property type="match status" value="1"/>
</dbReference>
<dbReference type="InterPro" id="IPR042176">
    <property type="entry name" value="Pantoate_ligase_C"/>
</dbReference>
<dbReference type="InterPro" id="IPR003721">
    <property type="entry name" value="Pantoate_ligase"/>
</dbReference>
<keyword evidence="6 8" id="KW-0067">ATP-binding</keyword>
<keyword evidence="5 8" id="KW-0547">Nucleotide-binding</keyword>
<feature type="binding site" evidence="8">
    <location>
        <position position="61"/>
    </location>
    <ligand>
        <name>(R)-pantoate</name>
        <dbReference type="ChEBI" id="CHEBI:15980"/>
    </ligand>
</feature>
<dbReference type="Proteomes" id="UP001302719">
    <property type="component" value="Chromosome"/>
</dbReference>
<reference evidence="9 10" key="1">
    <citation type="submission" date="2023-01" db="EMBL/GenBank/DDBJ databases">
        <title>Cultivation and genomic characterization of new, ubiquitous marine nitrite-oxidizing bacteria from the Nitrospirales.</title>
        <authorList>
            <person name="Mueller A.J."/>
            <person name="Daebeler A."/>
            <person name="Herbold C.W."/>
            <person name="Kirkegaard R.H."/>
            <person name="Daims H."/>
        </authorList>
    </citation>
    <scope>NUCLEOTIDE SEQUENCE [LARGE SCALE GENOMIC DNA]</scope>
    <source>
        <strain evidence="9 10">VA</strain>
    </source>
</reference>
<accession>A0AA96GEF8</accession>
<dbReference type="NCBIfam" id="TIGR00125">
    <property type="entry name" value="cyt_tran_rel"/>
    <property type="match status" value="1"/>
</dbReference>
<keyword evidence="8" id="KW-0963">Cytoplasm</keyword>
<evidence type="ECO:0000256" key="3">
    <source>
        <dbReference type="ARBA" id="ARBA00022598"/>
    </source>
</evidence>
<dbReference type="GO" id="GO:0005829">
    <property type="term" value="C:cytosol"/>
    <property type="evidence" value="ECO:0007669"/>
    <property type="project" value="TreeGrafter"/>
</dbReference>
<feature type="binding site" evidence="8">
    <location>
        <begin position="184"/>
        <end position="187"/>
    </location>
    <ligand>
        <name>ATP</name>
        <dbReference type="ChEBI" id="CHEBI:30616"/>
    </ligand>
</feature>
<comment type="similarity">
    <text evidence="2 8">Belongs to the pantothenate synthetase family.</text>
</comment>
<protein>
    <recommendedName>
        <fullName evidence="8">Pantothenate synthetase</fullName>
        <shortName evidence="8">PS</shortName>
        <ecNumber evidence="8">6.3.2.1</ecNumber>
    </recommendedName>
    <alternativeName>
        <fullName evidence="8">Pantoate--beta-alanine ligase</fullName>
    </alternativeName>
    <alternativeName>
        <fullName evidence="8">Pantoate-activating enzyme</fullName>
    </alternativeName>
</protein>
<comment type="subcellular location">
    <subcellularLocation>
        <location evidence="8">Cytoplasm</location>
    </subcellularLocation>
</comment>
<dbReference type="AlphaFoldDB" id="A0AA96GEF8"/>